<feature type="region of interest" description="Disordered" evidence="1">
    <location>
        <begin position="104"/>
        <end position="123"/>
    </location>
</feature>
<name>A0A2T0GS97_ACTMO</name>
<sequence length="123" mass="13532">MSKENRILFAGLAIAFVLPLVLGLLLRWPAWVIVPLLVLVLVGIYRKLVYGTYTAVDQVGVLLDKLGLHRGNPTRDLTANRFARLIEASGNTEVAAEVRQRFDSPSASDTVGGQHTVWSSFSR</sequence>
<keyword evidence="2" id="KW-1133">Transmembrane helix</keyword>
<accession>A0A2T0GS97</accession>
<feature type="transmembrane region" description="Helical" evidence="2">
    <location>
        <begin position="7"/>
        <end position="26"/>
    </location>
</feature>
<reference evidence="3 4" key="1">
    <citation type="submission" date="2018-03" db="EMBL/GenBank/DDBJ databases">
        <title>Actinopolyspora mortivallis from Sahara, screening for active biomolecules.</title>
        <authorList>
            <person name="Selama O."/>
            <person name="Wellington E.M.H."/>
            <person name="Hacene H."/>
        </authorList>
    </citation>
    <scope>NUCLEOTIDE SEQUENCE [LARGE SCALE GENOMIC DNA]</scope>
    <source>
        <strain evidence="3 4">M5A</strain>
    </source>
</reference>
<dbReference type="RefSeq" id="WP_106115100.1">
    <property type="nucleotide sequence ID" value="NZ_PVSR01000047.1"/>
</dbReference>
<dbReference type="Proteomes" id="UP000239352">
    <property type="component" value="Unassembled WGS sequence"/>
</dbReference>
<organism evidence="3 4">
    <name type="scientific">Actinopolyspora mortivallis</name>
    <dbReference type="NCBI Taxonomy" id="33906"/>
    <lineage>
        <taxon>Bacteria</taxon>
        <taxon>Bacillati</taxon>
        <taxon>Actinomycetota</taxon>
        <taxon>Actinomycetes</taxon>
        <taxon>Actinopolysporales</taxon>
        <taxon>Actinopolysporaceae</taxon>
        <taxon>Actinopolyspora</taxon>
    </lineage>
</organism>
<dbReference type="EMBL" id="PVSR01000047">
    <property type="protein sequence ID" value="PRW61970.1"/>
    <property type="molecule type" value="Genomic_DNA"/>
</dbReference>
<dbReference type="InParanoid" id="A0A2T0GS97"/>
<gene>
    <name evidence="3" type="ORF">CEP50_17935</name>
</gene>
<protein>
    <submittedName>
        <fullName evidence="3">Uncharacterized protein</fullName>
    </submittedName>
</protein>
<evidence type="ECO:0000313" key="4">
    <source>
        <dbReference type="Proteomes" id="UP000239352"/>
    </source>
</evidence>
<evidence type="ECO:0000313" key="3">
    <source>
        <dbReference type="EMBL" id="PRW61970.1"/>
    </source>
</evidence>
<keyword evidence="2" id="KW-0812">Transmembrane</keyword>
<dbReference type="STRING" id="1050202.GCA_000384035_00460"/>
<dbReference type="AlphaFoldDB" id="A0A2T0GS97"/>
<proteinExistence type="predicted"/>
<evidence type="ECO:0000256" key="2">
    <source>
        <dbReference type="SAM" id="Phobius"/>
    </source>
</evidence>
<feature type="transmembrane region" description="Helical" evidence="2">
    <location>
        <begin position="32"/>
        <end position="49"/>
    </location>
</feature>
<keyword evidence="4" id="KW-1185">Reference proteome</keyword>
<comment type="caution">
    <text evidence="3">The sequence shown here is derived from an EMBL/GenBank/DDBJ whole genome shotgun (WGS) entry which is preliminary data.</text>
</comment>
<evidence type="ECO:0000256" key="1">
    <source>
        <dbReference type="SAM" id="MobiDB-lite"/>
    </source>
</evidence>
<keyword evidence="2" id="KW-0472">Membrane</keyword>